<keyword evidence="5 7" id="KW-1133">Transmembrane helix</keyword>
<evidence type="ECO:0000256" key="7">
    <source>
        <dbReference type="SAM" id="Phobius"/>
    </source>
</evidence>
<evidence type="ECO:0000256" key="4">
    <source>
        <dbReference type="ARBA" id="ARBA00022692"/>
    </source>
</evidence>
<sequence>MMNLMWWGILVGMVAVGLIDRVPRQFVIGIIGRDQGAKSLVRAVLGGVLLDLCNHDVLMVGAKLYERGASLGQVFAFLIASPWNSLSLTIIIGALMGWGWMFLFLGASLVIALLTGLAVEALERAGRVRPNPNRIDLPADFHVWREAKAGLKATRYDMAFVRDVAQRSVSASKMVLRWLFFGIVLAALIQATVPTETFQTWFGATLLGLFTTLLAATIIEVCSEGSVPIAADLMTRAAAPGNAFTFLMAGVATDYTEVLILREVTGRLRAALLLPLLTVPQVLLIGWALNTAG</sequence>
<feature type="transmembrane region" description="Helical" evidence="7">
    <location>
        <begin position="199"/>
        <end position="219"/>
    </location>
</feature>
<dbReference type="InterPro" id="IPR052923">
    <property type="entry name" value="UPF0718"/>
</dbReference>
<dbReference type="KEGG" id="rde:RD1_0917"/>
<keyword evidence="9" id="KW-1185">Reference proteome</keyword>
<accession>Q16BQ8</accession>
<evidence type="ECO:0000313" key="8">
    <source>
        <dbReference type="EMBL" id="ABG30585.1"/>
    </source>
</evidence>
<evidence type="ECO:0000256" key="5">
    <source>
        <dbReference type="ARBA" id="ARBA00022989"/>
    </source>
</evidence>
<evidence type="ECO:0000256" key="3">
    <source>
        <dbReference type="ARBA" id="ARBA00022475"/>
    </source>
</evidence>
<dbReference type="InterPro" id="IPR005524">
    <property type="entry name" value="DUF318"/>
</dbReference>
<dbReference type="HOGENOM" id="CLU_784718_0_0_5"/>
<reference evidence="8 9" key="1">
    <citation type="journal article" date="2007" name="J. Bacteriol.">
        <title>The complete genome sequence of Roseobacter denitrificans reveals a mixotrophic rather than photosynthetic metabolism.</title>
        <authorList>
            <person name="Swingley W.D."/>
            <person name="Sadekar S."/>
            <person name="Mastrian S.D."/>
            <person name="Matthies H.J."/>
            <person name="Hao J."/>
            <person name="Ramos H."/>
            <person name="Acharya C.R."/>
            <person name="Conrad A.L."/>
            <person name="Taylor H.L."/>
            <person name="Dejesa L.C."/>
            <person name="Shah M.K."/>
            <person name="O'huallachain M.E."/>
            <person name="Lince M.T."/>
            <person name="Blankenship R.E."/>
            <person name="Beatty J.T."/>
            <person name="Touchman J.W."/>
        </authorList>
    </citation>
    <scope>NUCLEOTIDE SEQUENCE [LARGE SCALE GENOMIC DNA]</scope>
    <source>
        <strain evidence="9">ATCC 33942 / OCh 114</strain>
    </source>
</reference>
<keyword evidence="4 7" id="KW-0812">Transmembrane</keyword>
<comment type="subcellular location">
    <subcellularLocation>
        <location evidence="1">Cell membrane</location>
        <topology evidence="1">Multi-pass membrane protein</topology>
    </subcellularLocation>
</comment>
<evidence type="ECO:0000256" key="1">
    <source>
        <dbReference type="ARBA" id="ARBA00004651"/>
    </source>
</evidence>
<organism evidence="8 9">
    <name type="scientific">Roseobacter denitrificans (strain ATCC 33942 / OCh 114)</name>
    <name type="common">Erythrobacter sp. (strain OCh 114)</name>
    <name type="synonym">Roseobacter denitrificans</name>
    <dbReference type="NCBI Taxonomy" id="375451"/>
    <lineage>
        <taxon>Bacteria</taxon>
        <taxon>Pseudomonadati</taxon>
        <taxon>Pseudomonadota</taxon>
        <taxon>Alphaproteobacteria</taxon>
        <taxon>Rhodobacterales</taxon>
        <taxon>Roseobacteraceae</taxon>
        <taxon>Roseobacter</taxon>
    </lineage>
</organism>
<dbReference type="AlphaFoldDB" id="Q16BQ8"/>
<dbReference type="EMBL" id="CP000362">
    <property type="protein sequence ID" value="ABG30585.1"/>
    <property type="molecule type" value="Genomic_DNA"/>
</dbReference>
<proteinExistence type="inferred from homology"/>
<evidence type="ECO:0000256" key="6">
    <source>
        <dbReference type="ARBA" id="ARBA00023136"/>
    </source>
</evidence>
<dbReference type="eggNOG" id="COG0701">
    <property type="taxonomic scope" value="Bacteria"/>
</dbReference>
<comment type="similarity">
    <text evidence="2">Belongs to the UPF0718 family.</text>
</comment>
<feature type="transmembrane region" description="Helical" evidence="7">
    <location>
        <begin position="100"/>
        <end position="119"/>
    </location>
</feature>
<gene>
    <name evidence="8" type="ordered locus">RD1_0917</name>
</gene>
<dbReference type="Pfam" id="PF03773">
    <property type="entry name" value="ArsP_1"/>
    <property type="match status" value="1"/>
</dbReference>
<dbReference type="PANTHER" id="PTHR34184">
    <property type="entry name" value="UPF0718 PROTEIN YCGR"/>
    <property type="match status" value="1"/>
</dbReference>
<protein>
    <submittedName>
        <fullName evidence="8">Permease family</fullName>
    </submittedName>
</protein>
<name>Q16BQ8_ROSDO</name>
<dbReference type="Proteomes" id="UP000007029">
    <property type="component" value="Chromosome"/>
</dbReference>
<feature type="transmembrane region" description="Helical" evidence="7">
    <location>
        <begin position="74"/>
        <end position="94"/>
    </location>
</feature>
<feature type="transmembrane region" description="Helical" evidence="7">
    <location>
        <begin position="175"/>
        <end position="193"/>
    </location>
</feature>
<keyword evidence="6 7" id="KW-0472">Membrane</keyword>
<dbReference type="PANTHER" id="PTHR34184:SF4">
    <property type="entry name" value="UPF0718 PROTEIN YCGR"/>
    <property type="match status" value="1"/>
</dbReference>
<evidence type="ECO:0000256" key="2">
    <source>
        <dbReference type="ARBA" id="ARBA00006386"/>
    </source>
</evidence>
<dbReference type="STRING" id="375451.RD1_0917"/>
<evidence type="ECO:0000313" key="9">
    <source>
        <dbReference type="Proteomes" id="UP000007029"/>
    </source>
</evidence>
<dbReference type="GO" id="GO:0005886">
    <property type="term" value="C:plasma membrane"/>
    <property type="evidence" value="ECO:0007669"/>
    <property type="project" value="UniProtKB-SubCell"/>
</dbReference>
<keyword evidence="3" id="KW-1003">Cell membrane</keyword>
<feature type="transmembrane region" description="Helical" evidence="7">
    <location>
        <begin position="270"/>
        <end position="289"/>
    </location>
</feature>